<dbReference type="RefSeq" id="WP_282200668.1">
    <property type="nucleotide sequence ID" value="NZ_BOQE01000001.1"/>
</dbReference>
<organism evidence="1 2">
    <name type="scientific">Collibacillus ludicampi</name>
    <dbReference type="NCBI Taxonomy" id="2771369"/>
    <lineage>
        <taxon>Bacteria</taxon>
        <taxon>Bacillati</taxon>
        <taxon>Bacillota</taxon>
        <taxon>Bacilli</taxon>
        <taxon>Bacillales</taxon>
        <taxon>Alicyclobacillaceae</taxon>
        <taxon>Collibacillus</taxon>
    </lineage>
</organism>
<gene>
    <name evidence="1" type="ORF">DNHGIG_32690</name>
</gene>
<sequence>MAAEFAIQQGLEVWFSPALIDADEQETLIYFAECAKAAEKLRMQSPHIIFVAGCELTFFMKGLVEGDTAFDRMQNFYETLAFAEKHNSKRLFP</sequence>
<dbReference type="Proteomes" id="UP001057291">
    <property type="component" value="Unassembled WGS sequence"/>
</dbReference>
<proteinExistence type="predicted"/>
<reference evidence="1" key="1">
    <citation type="journal article" date="2023" name="Int. J. Syst. Evol. Microbiol.">
        <title>Collibacillus ludicampi gen. nov., sp. nov., a new soil bacterium of the family Alicyclobacillaceae.</title>
        <authorList>
            <person name="Jojima T."/>
            <person name="Ioku Y."/>
            <person name="Fukuta Y."/>
            <person name="Shirasaka N."/>
            <person name="Matsumura Y."/>
            <person name="Mori M."/>
        </authorList>
    </citation>
    <scope>NUCLEOTIDE SEQUENCE</scope>
    <source>
        <strain evidence="1">TP075</strain>
    </source>
</reference>
<keyword evidence="2" id="KW-1185">Reference proteome</keyword>
<comment type="caution">
    <text evidence="1">The sequence shown here is derived from an EMBL/GenBank/DDBJ whole genome shotgun (WGS) entry which is preliminary data.</text>
</comment>
<accession>A0AAV4LIU5</accession>
<evidence type="ECO:0000313" key="1">
    <source>
        <dbReference type="EMBL" id="GIM47720.1"/>
    </source>
</evidence>
<dbReference type="AlphaFoldDB" id="A0AAV4LIU5"/>
<evidence type="ECO:0000313" key="2">
    <source>
        <dbReference type="Proteomes" id="UP001057291"/>
    </source>
</evidence>
<protein>
    <submittedName>
        <fullName evidence="1">Uncharacterized protein</fullName>
    </submittedName>
</protein>
<name>A0AAV4LIU5_9BACL</name>
<dbReference type="EMBL" id="BOQE01000001">
    <property type="protein sequence ID" value="GIM47720.1"/>
    <property type="molecule type" value="Genomic_DNA"/>
</dbReference>